<dbReference type="Proteomes" id="UP000006062">
    <property type="component" value="Chromosome"/>
</dbReference>
<gene>
    <name evidence="3" type="ordered locus">Thivi_0162</name>
</gene>
<dbReference type="EMBL" id="CP003154">
    <property type="protein sequence ID" value="AFL72238.1"/>
    <property type="molecule type" value="Genomic_DNA"/>
</dbReference>
<dbReference type="InterPro" id="IPR007372">
    <property type="entry name" value="Lipid/polyisoprenoid-bd_YceI"/>
</dbReference>
<evidence type="ECO:0000256" key="1">
    <source>
        <dbReference type="SAM" id="SignalP"/>
    </source>
</evidence>
<dbReference type="SUPFAM" id="SSF101874">
    <property type="entry name" value="YceI-like"/>
    <property type="match status" value="1"/>
</dbReference>
<sequence length="199" mass="21952">MMTSKRFPTLPFSALTLAAALAMPGLAMAENYVIDTEGGHAFVQFRIPHLGYSWLYGRFNEFSGDFSYDKDNPSAARVDVTIKTASIDSNHAERDKHLRDKDFLDVSRYPEATFKSTSFTAKGDGTAVLKGDLTLRGITKPVSIDVTEIGEGPDPWGGHRRGFQGSTRFALKDFGIERNLGPASRDVEMILSIEGIRQD</sequence>
<dbReference type="Pfam" id="PF04264">
    <property type="entry name" value="YceI"/>
    <property type="match status" value="1"/>
</dbReference>
<dbReference type="OrthoDB" id="9811006at2"/>
<dbReference type="eggNOG" id="COG2353">
    <property type="taxonomic scope" value="Bacteria"/>
</dbReference>
<dbReference type="NCBIfam" id="NF002994">
    <property type="entry name" value="PRK03757.1"/>
    <property type="match status" value="1"/>
</dbReference>
<dbReference type="SMART" id="SM00867">
    <property type="entry name" value="YceI"/>
    <property type="match status" value="1"/>
</dbReference>
<dbReference type="RefSeq" id="WP_014776746.1">
    <property type="nucleotide sequence ID" value="NC_018012.1"/>
</dbReference>
<feature type="signal peptide" evidence="1">
    <location>
        <begin position="1"/>
        <end position="29"/>
    </location>
</feature>
<dbReference type="Gene3D" id="2.40.128.110">
    <property type="entry name" value="Lipid/polyisoprenoid-binding, YceI-like"/>
    <property type="match status" value="1"/>
</dbReference>
<feature type="domain" description="Lipid/polyisoprenoid-binding YceI-like" evidence="2">
    <location>
        <begin position="31"/>
        <end position="196"/>
    </location>
</feature>
<evidence type="ECO:0000313" key="4">
    <source>
        <dbReference type="Proteomes" id="UP000006062"/>
    </source>
</evidence>
<evidence type="ECO:0000313" key="3">
    <source>
        <dbReference type="EMBL" id="AFL72238.1"/>
    </source>
</evidence>
<proteinExistence type="predicted"/>
<keyword evidence="1" id="KW-0732">Signal</keyword>
<reference evidence="3 4" key="1">
    <citation type="submission" date="2012-06" db="EMBL/GenBank/DDBJ databases">
        <title>Complete sequence of Thiocystis violascens DSM 198.</title>
        <authorList>
            <consortium name="US DOE Joint Genome Institute"/>
            <person name="Lucas S."/>
            <person name="Han J."/>
            <person name="Lapidus A."/>
            <person name="Cheng J.-F."/>
            <person name="Goodwin L."/>
            <person name="Pitluck S."/>
            <person name="Peters L."/>
            <person name="Ovchinnikova G."/>
            <person name="Teshima H."/>
            <person name="Detter J.C."/>
            <person name="Han C."/>
            <person name="Tapia R."/>
            <person name="Land M."/>
            <person name="Hauser L."/>
            <person name="Kyrpides N."/>
            <person name="Ivanova N."/>
            <person name="Pagani I."/>
            <person name="Vogl K."/>
            <person name="Liu Z."/>
            <person name="Frigaard N.-U."/>
            <person name="Bryant D."/>
            <person name="Woyke T."/>
        </authorList>
    </citation>
    <scope>NUCLEOTIDE SEQUENCE [LARGE SCALE GENOMIC DNA]</scope>
    <source>
        <strain evidence="4">ATCC 17096 / DSM 198 / 6111</strain>
    </source>
</reference>
<organism evidence="3 4">
    <name type="scientific">Thiocystis violascens (strain ATCC 17096 / DSM 198 / 6111)</name>
    <name type="common">Chromatium violascens</name>
    <dbReference type="NCBI Taxonomy" id="765911"/>
    <lineage>
        <taxon>Bacteria</taxon>
        <taxon>Pseudomonadati</taxon>
        <taxon>Pseudomonadota</taxon>
        <taxon>Gammaproteobacteria</taxon>
        <taxon>Chromatiales</taxon>
        <taxon>Chromatiaceae</taxon>
        <taxon>Thiocystis</taxon>
    </lineage>
</organism>
<dbReference type="HOGENOM" id="CLU_071003_1_2_6"/>
<dbReference type="AlphaFoldDB" id="I3Y5H0"/>
<protein>
    <recommendedName>
        <fullName evidence="2">Lipid/polyisoprenoid-binding YceI-like domain-containing protein</fullName>
    </recommendedName>
</protein>
<dbReference type="KEGG" id="tvi:Thivi_0162"/>
<dbReference type="InterPro" id="IPR036761">
    <property type="entry name" value="TTHA0802/YceI-like_sf"/>
</dbReference>
<evidence type="ECO:0000259" key="2">
    <source>
        <dbReference type="SMART" id="SM00867"/>
    </source>
</evidence>
<dbReference type="PANTHER" id="PTHR34406">
    <property type="entry name" value="PROTEIN YCEI"/>
    <property type="match status" value="1"/>
</dbReference>
<keyword evidence="4" id="KW-1185">Reference proteome</keyword>
<dbReference type="STRING" id="765911.Thivi_0162"/>
<feature type="chain" id="PRO_5003682711" description="Lipid/polyisoprenoid-binding YceI-like domain-containing protein" evidence="1">
    <location>
        <begin position="30"/>
        <end position="199"/>
    </location>
</feature>
<accession>I3Y5H0</accession>
<name>I3Y5H0_THIV6</name>
<dbReference type="PANTHER" id="PTHR34406:SF1">
    <property type="entry name" value="PROTEIN YCEI"/>
    <property type="match status" value="1"/>
</dbReference>